<organism evidence="1 2">
    <name type="scientific">Salmonella enterica subsp. arizonae</name>
    <dbReference type="NCBI Taxonomy" id="59203"/>
    <lineage>
        <taxon>Bacteria</taxon>
        <taxon>Pseudomonadati</taxon>
        <taxon>Pseudomonadota</taxon>
        <taxon>Gammaproteobacteria</taxon>
        <taxon>Enterobacterales</taxon>
        <taxon>Enterobacteriaceae</taxon>
        <taxon>Salmonella</taxon>
    </lineage>
</organism>
<name>A0A2X4TZ34_SALER</name>
<gene>
    <name evidence="1" type="ORF">NCTC7307_05451</name>
</gene>
<keyword evidence="2" id="KW-1185">Reference proteome</keyword>
<sequence>MRPLTTWFPMTLFHLLERGIEAGCTGRTYQMPENPHRNRVTHDMFLIIFWTGYPFRLHEFKNCAAW</sequence>
<dbReference type="EMBL" id="LS483466">
    <property type="protein sequence ID" value="SQI28018.1"/>
    <property type="molecule type" value="Genomic_DNA"/>
</dbReference>
<dbReference type="Proteomes" id="UP000248731">
    <property type="component" value="Chromosome 1"/>
</dbReference>
<dbReference type="AlphaFoldDB" id="A0A2X4TZ34"/>
<evidence type="ECO:0000313" key="1">
    <source>
        <dbReference type="EMBL" id="SQI28018.1"/>
    </source>
</evidence>
<reference evidence="1 2" key="1">
    <citation type="submission" date="2018-06" db="EMBL/GenBank/DDBJ databases">
        <authorList>
            <consortium name="Pathogen Informatics"/>
            <person name="Doyle S."/>
        </authorList>
    </citation>
    <scope>NUCLEOTIDE SEQUENCE [LARGE SCALE GENOMIC DNA]</scope>
    <source>
        <strain evidence="1 2">NCTC7307</strain>
    </source>
</reference>
<evidence type="ECO:0000313" key="2">
    <source>
        <dbReference type="Proteomes" id="UP000248731"/>
    </source>
</evidence>
<proteinExistence type="predicted"/>
<accession>A0A2X4TZ34</accession>
<protein>
    <submittedName>
        <fullName evidence="1">Uncharacterized protein</fullName>
    </submittedName>
</protein>